<accession>A0AAV4XD01</accession>
<keyword evidence="2" id="KW-1185">Reference proteome</keyword>
<proteinExistence type="predicted"/>
<dbReference type="AlphaFoldDB" id="A0AAV4XD01"/>
<dbReference type="EMBL" id="BPLR01017545">
    <property type="protein sequence ID" value="GIY92507.1"/>
    <property type="molecule type" value="Genomic_DNA"/>
</dbReference>
<sequence length="110" mass="12765">MDLIPENPEITRIMARNPKGETFTLIYGIAKYLSFCKYTAGILLLPSLPPSPITGQKLSVVSFPLQIKTRFLSRFRRFISNAIRHFWSYSWNQEFPMAKIFFEIAFSTIP</sequence>
<gene>
    <name evidence="1" type="ORF">CEXT_584351</name>
</gene>
<evidence type="ECO:0000313" key="1">
    <source>
        <dbReference type="EMBL" id="GIY92507.1"/>
    </source>
</evidence>
<reference evidence="1 2" key="1">
    <citation type="submission" date="2021-06" db="EMBL/GenBank/DDBJ databases">
        <title>Caerostris extrusa draft genome.</title>
        <authorList>
            <person name="Kono N."/>
            <person name="Arakawa K."/>
        </authorList>
    </citation>
    <scope>NUCLEOTIDE SEQUENCE [LARGE SCALE GENOMIC DNA]</scope>
</reference>
<protein>
    <submittedName>
        <fullName evidence="1">Uncharacterized protein</fullName>
    </submittedName>
</protein>
<organism evidence="1 2">
    <name type="scientific">Caerostris extrusa</name>
    <name type="common">Bark spider</name>
    <name type="synonym">Caerostris bankana</name>
    <dbReference type="NCBI Taxonomy" id="172846"/>
    <lineage>
        <taxon>Eukaryota</taxon>
        <taxon>Metazoa</taxon>
        <taxon>Ecdysozoa</taxon>
        <taxon>Arthropoda</taxon>
        <taxon>Chelicerata</taxon>
        <taxon>Arachnida</taxon>
        <taxon>Araneae</taxon>
        <taxon>Araneomorphae</taxon>
        <taxon>Entelegynae</taxon>
        <taxon>Araneoidea</taxon>
        <taxon>Araneidae</taxon>
        <taxon>Caerostris</taxon>
    </lineage>
</organism>
<comment type="caution">
    <text evidence="1">The sequence shown here is derived from an EMBL/GenBank/DDBJ whole genome shotgun (WGS) entry which is preliminary data.</text>
</comment>
<evidence type="ECO:0000313" key="2">
    <source>
        <dbReference type="Proteomes" id="UP001054945"/>
    </source>
</evidence>
<dbReference type="Proteomes" id="UP001054945">
    <property type="component" value="Unassembled WGS sequence"/>
</dbReference>
<name>A0AAV4XD01_CAEEX</name>